<evidence type="ECO:0000313" key="8">
    <source>
        <dbReference type="Proteomes" id="UP000051887"/>
    </source>
</evidence>
<keyword evidence="2" id="KW-0597">Phosphoprotein</keyword>
<evidence type="ECO:0000313" key="6">
    <source>
        <dbReference type="EMBL" id="CUH73382.1"/>
    </source>
</evidence>
<gene>
    <name evidence="5" type="ORF">TL5118_02512</name>
    <name evidence="6" type="ORF">TL5120_03191</name>
</gene>
<reference evidence="6 8" key="1">
    <citation type="submission" date="2015-09" db="EMBL/GenBank/DDBJ databases">
        <authorList>
            <consortium name="Swine Surveillance"/>
        </authorList>
    </citation>
    <scope>NUCLEOTIDE SEQUENCE [LARGE SCALE GENOMIC DNA]</scope>
    <source>
        <strain evidence="6 8">5120</strain>
    </source>
</reference>
<protein>
    <submittedName>
        <fullName evidence="6">Hpt domain protein</fullName>
    </submittedName>
</protein>
<evidence type="ECO:0000313" key="7">
    <source>
        <dbReference type="Proteomes" id="UP000051086"/>
    </source>
</evidence>
<dbReference type="Pfam" id="PF01627">
    <property type="entry name" value="Hpt"/>
    <property type="match status" value="1"/>
</dbReference>
<keyword evidence="1" id="KW-0902">Two-component regulatory system</keyword>
<dbReference type="GO" id="GO:0000160">
    <property type="term" value="P:phosphorelay signal transduction system"/>
    <property type="evidence" value="ECO:0007669"/>
    <property type="project" value="UniProtKB-KW"/>
</dbReference>
<dbReference type="GO" id="GO:0004672">
    <property type="term" value="F:protein kinase activity"/>
    <property type="evidence" value="ECO:0007669"/>
    <property type="project" value="UniProtKB-ARBA"/>
</dbReference>
<feature type="modified residue" description="Phosphohistidine" evidence="2">
    <location>
        <position position="83"/>
    </location>
</feature>
<dbReference type="Proteomes" id="UP000051887">
    <property type="component" value="Unassembled WGS sequence"/>
</dbReference>
<dbReference type="EMBL" id="CYSC01000040">
    <property type="protein sequence ID" value="CUH73382.1"/>
    <property type="molecule type" value="Genomic_DNA"/>
</dbReference>
<evidence type="ECO:0000256" key="1">
    <source>
        <dbReference type="ARBA" id="ARBA00023012"/>
    </source>
</evidence>
<evidence type="ECO:0000256" key="3">
    <source>
        <dbReference type="SAM" id="MobiDB-lite"/>
    </source>
</evidence>
<dbReference type="Gene3D" id="1.20.120.160">
    <property type="entry name" value="HPT domain"/>
    <property type="match status" value="1"/>
</dbReference>
<sequence>MTIIRPKQDVASGGARDVAGPEVRSPEPAAVDPSVLTALLGHEDKTFIADTLQKLICETGPEIPKLQEALEANDRETAGFLAHKFKSSMRSVGALAFGDLCDSIEQRANGDEVFDGQGFIEPVEQGFIAVLDFVEDYAKEQLET</sequence>
<dbReference type="SUPFAM" id="SSF47226">
    <property type="entry name" value="Histidine-containing phosphotransfer domain, HPT domain"/>
    <property type="match status" value="1"/>
</dbReference>
<dbReference type="PROSITE" id="PS50894">
    <property type="entry name" value="HPT"/>
    <property type="match status" value="1"/>
</dbReference>
<keyword evidence="7" id="KW-1185">Reference proteome</keyword>
<proteinExistence type="predicted"/>
<dbReference type="InterPro" id="IPR008207">
    <property type="entry name" value="Sig_transdc_His_kin_Hpt_dom"/>
</dbReference>
<accession>A0A0P1G3Q8</accession>
<evidence type="ECO:0000259" key="4">
    <source>
        <dbReference type="PROSITE" id="PS50894"/>
    </source>
</evidence>
<dbReference type="AlphaFoldDB" id="A0A0P1G3Q8"/>
<dbReference type="InterPro" id="IPR036641">
    <property type="entry name" value="HPT_dom_sf"/>
</dbReference>
<reference evidence="5 7" key="2">
    <citation type="submission" date="2015-09" db="EMBL/GenBank/DDBJ databases">
        <authorList>
            <person name="Rodrigo-Torres L."/>
            <person name="Arahal D.R."/>
        </authorList>
    </citation>
    <scope>NUCLEOTIDE SEQUENCE [LARGE SCALE GENOMIC DNA]</scope>
    <source>
        <strain evidence="5 7">CECT 5118</strain>
    </source>
</reference>
<dbReference type="Proteomes" id="UP000051086">
    <property type="component" value="Unassembled WGS sequence"/>
</dbReference>
<name>A0A0P1G3Q8_9RHOB</name>
<evidence type="ECO:0000256" key="2">
    <source>
        <dbReference type="PROSITE-ProRule" id="PRU00110"/>
    </source>
</evidence>
<organism evidence="6 8">
    <name type="scientific">Thalassovita autumnalis</name>
    <dbReference type="NCBI Taxonomy" id="2072972"/>
    <lineage>
        <taxon>Bacteria</taxon>
        <taxon>Pseudomonadati</taxon>
        <taxon>Pseudomonadota</taxon>
        <taxon>Alphaproteobacteria</taxon>
        <taxon>Rhodobacterales</taxon>
        <taxon>Roseobacteraceae</taxon>
        <taxon>Thalassovita</taxon>
    </lineage>
</organism>
<feature type="domain" description="HPt" evidence="4">
    <location>
        <begin position="44"/>
        <end position="144"/>
    </location>
</feature>
<evidence type="ECO:0000313" key="5">
    <source>
        <dbReference type="EMBL" id="CUH68184.1"/>
    </source>
</evidence>
<dbReference type="RefSeq" id="WP_165590046.1">
    <property type="nucleotide sequence ID" value="NZ_CYSB01000030.1"/>
</dbReference>
<feature type="region of interest" description="Disordered" evidence="3">
    <location>
        <begin position="1"/>
        <end position="30"/>
    </location>
</feature>
<dbReference type="EMBL" id="CYSB01000030">
    <property type="protein sequence ID" value="CUH68184.1"/>
    <property type="molecule type" value="Genomic_DNA"/>
</dbReference>